<dbReference type="AlphaFoldDB" id="A0A2N0BAU5"/>
<evidence type="ECO:0000313" key="1">
    <source>
        <dbReference type="EMBL" id="PJZ93655.1"/>
    </source>
</evidence>
<accession>A0A2N0BAU5</accession>
<dbReference type="EMBL" id="NPEF01000050">
    <property type="protein sequence ID" value="PJZ93655.1"/>
    <property type="molecule type" value="Genomic_DNA"/>
</dbReference>
<protein>
    <submittedName>
        <fullName evidence="1">Uncharacterized protein</fullName>
    </submittedName>
</protein>
<reference evidence="1" key="1">
    <citation type="submission" date="2017-07" db="EMBL/GenBank/DDBJ databases">
        <title>Leptospira spp. isolated from tropical soils.</title>
        <authorList>
            <person name="Thibeaux R."/>
            <person name="Iraola G."/>
            <person name="Ferres I."/>
            <person name="Bierque E."/>
            <person name="Girault D."/>
            <person name="Soupe-Gilbert M.-E."/>
            <person name="Picardeau M."/>
            <person name="Goarant C."/>
        </authorList>
    </citation>
    <scope>NUCLEOTIDE SEQUENCE [LARGE SCALE GENOMIC DNA]</scope>
    <source>
        <strain evidence="1">ATI7-C-A5</strain>
    </source>
</reference>
<name>A0A2N0BAU5_9LEPT</name>
<gene>
    <name evidence="1" type="ORF">CH379_06600</name>
</gene>
<sequence>MEFRPVFRKTAQDRALSRLRFASVRSNERPYSKSEGKGRNIVRESSLGTAFRVASISGAWELLTQNSAFRQFRLFFLDFGG</sequence>
<organism evidence="1">
    <name type="scientific">Leptospira ellisii</name>
    <dbReference type="NCBI Taxonomy" id="2023197"/>
    <lineage>
        <taxon>Bacteria</taxon>
        <taxon>Pseudomonadati</taxon>
        <taxon>Spirochaetota</taxon>
        <taxon>Spirochaetia</taxon>
        <taxon>Leptospirales</taxon>
        <taxon>Leptospiraceae</taxon>
        <taxon>Leptospira</taxon>
    </lineage>
</organism>
<proteinExistence type="predicted"/>
<comment type="caution">
    <text evidence="1">The sequence shown here is derived from an EMBL/GenBank/DDBJ whole genome shotgun (WGS) entry which is preliminary data.</text>
</comment>